<feature type="compositionally biased region" description="Basic and acidic residues" evidence="1">
    <location>
        <begin position="256"/>
        <end position="286"/>
    </location>
</feature>
<dbReference type="Pfam" id="PF24625">
    <property type="entry name" value="DUF7626"/>
    <property type="match status" value="1"/>
</dbReference>
<dbReference type="InterPro" id="IPR056043">
    <property type="entry name" value="DUF7626"/>
</dbReference>
<feature type="region of interest" description="Disordered" evidence="1">
    <location>
        <begin position="209"/>
        <end position="241"/>
    </location>
</feature>
<reference evidence="3" key="2">
    <citation type="submission" date="2021-08" db="EMBL/GenBank/DDBJ databases">
        <authorList>
            <person name="Gostincar C."/>
            <person name="Sun X."/>
            <person name="Song Z."/>
            <person name="Gunde-Cimerman N."/>
        </authorList>
    </citation>
    <scope>NUCLEOTIDE SEQUENCE</scope>
    <source>
        <strain evidence="3">EXF-8016</strain>
    </source>
</reference>
<organism evidence="3 4">
    <name type="scientific">Aureobasidium melanogenum</name>
    <name type="common">Aureobasidium pullulans var. melanogenum</name>
    <dbReference type="NCBI Taxonomy" id="46634"/>
    <lineage>
        <taxon>Eukaryota</taxon>
        <taxon>Fungi</taxon>
        <taxon>Dikarya</taxon>
        <taxon>Ascomycota</taxon>
        <taxon>Pezizomycotina</taxon>
        <taxon>Dothideomycetes</taxon>
        <taxon>Dothideomycetidae</taxon>
        <taxon>Dothideales</taxon>
        <taxon>Saccotheciaceae</taxon>
        <taxon>Aureobasidium</taxon>
    </lineage>
</organism>
<gene>
    <name evidence="3" type="ORF">KCV03_g5510</name>
</gene>
<feature type="domain" description="DUF7626" evidence="2">
    <location>
        <begin position="96"/>
        <end position="150"/>
    </location>
</feature>
<accession>A0A9P8K598</accession>
<dbReference type="Proteomes" id="UP000767238">
    <property type="component" value="Unassembled WGS sequence"/>
</dbReference>
<evidence type="ECO:0000259" key="2">
    <source>
        <dbReference type="Pfam" id="PF24625"/>
    </source>
</evidence>
<sequence>MSTEQNTPTEELFFGTPSDVLVPYTCPVAPRPDGEDDGDYIDDIDKSSKQNPFMSKGSKKRPAADEVLPAKRQKRFKMGTNIKGGHAPSFKPITVDLDEEDQMIVDMKQQGYKDEDIRDRLIEKGFTCYEARSVACRWMRIRKKTQEYEEKLLDEELTDWHLGEDEMLEEAYEVADKKFQIELEKLEQKRWTWTAQNLNKRLPRERFSAKACRQRHEARRNGTARCPPEIDPNPEARQREREERIAAYKLRKEEEAKRDAIEAEEKKRSKKDNTAEKVAARQRKEAQAALKAQKKKDAEEYRQSLVEAVTLAKQRKQNALNAAREERIYNERKHRFFNRLHKQLKKEVAALLRKKERNNGVTPEPEDTETVHPPKSRYAYKNTAEQIRNENISATEAAINARSHEFIGVVEPVATAAVVTQPMPTTTPFASNRRGSQQPAIAADGFSEEPRNWCTIDELQNILRARGMLLNRMKENKAIIISRLNNEDKTNDIEQLRDLLKARHEDSSGTKTELMRRLAISDAKGSRKYQNLRTNRPIDENGNRIRVTMPAKPAVSKATARYNARDVTIKNGKTVVKSRTPTTRKRASTTTKKTPAKAASKNPSNKAKGASASKKFIPENDDEDGEESGLLHEPTEDDMKDIVSSLLSGS</sequence>
<dbReference type="EMBL" id="JAHFYH010000037">
    <property type="protein sequence ID" value="KAH0220579.1"/>
    <property type="molecule type" value="Genomic_DNA"/>
</dbReference>
<evidence type="ECO:0000313" key="3">
    <source>
        <dbReference type="EMBL" id="KAH0220579.1"/>
    </source>
</evidence>
<reference evidence="3" key="1">
    <citation type="journal article" date="2021" name="J Fungi (Basel)">
        <title>Virulence traits and population genomics of the black yeast Aureobasidium melanogenum.</title>
        <authorList>
            <person name="Cernosa A."/>
            <person name="Sun X."/>
            <person name="Gostincar C."/>
            <person name="Fang C."/>
            <person name="Gunde-Cimerman N."/>
            <person name="Song Z."/>
        </authorList>
    </citation>
    <scope>NUCLEOTIDE SEQUENCE</scope>
    <source>
        <strain evidence="3">EXF-8016</strain>
    </source>
</reference>
<feature type="region of interest" description="Disordered" evidence="1">
    <location>
        <begin position="553"/>
        <end position="650"/>
    </location>
</feature>
<dbReference type="AlphaFoldDB" id="A0A9P8K598"/>
<protein>
    <recommendedName>
        <fullName evidence="2">DUF7626 domain-containing protein</fullName>
    </recommendedName>
</protein>
<feature type="compositionally biased region" description="Low complexity" evidence="1">
    <location>
        <begin position="588"/>
        <end position="615"/>
    </location>
</feature>
<feature type="region of interest" description="Disordered" evidence="1">
    <location>
        <begin position="27"/>
        <end position="65"/>
    </location>
</feature>
<proteinExistence type="predicted"/>
<dbReference type="OrthoDB" id="5321209at2759"/>
<feature type="non-terminal residue" evidence="3">
    <location>
        <position position="1"/>
    </location>
</feature>
<name>A0A9P8K598_AURME</name>
<comment type="caution">
    <text evidence="3">The sequence shown here is derived from an EMBL/GenBank/DDBJ whole genome shotgun (WGS) entry which is preliminary data.</text>
</comment>
<evidence type="ECO:0000313" key="4">
    <source>
        <dbReference type="Proteomes" id="UP000767238"/>
    </source>
</evidence>
<feature type="region of interest" description="Disordered" evidence="1">
    <location>
        <begin position="256"/>
        <end position="297"/>
    </location>
</feature>
<evidence type="ECO:0000256" key="1">
    <source>
        <dbReference type="SAM" id="MobiDB-lite"/>
    </source>
</evidence>